<dbReference type="PROSITE" id="PS50850">
    <property type="entry name" value="MFS"/>
    <property type="match status" value="1"/>
</dbReference>
<keyword evidence="3 6" id="KW-1133">Transmembrane helix</keyword>
<feature type="compositionally biased region" description="Polar residues" evidence="5">
    <location>
        <begin position="32"/>
        <end position="62"/>
    </location>
</feature>
<dbReference type="Pfam" id="PF07690">
    <property type="entry name" value="MFS_1"/>
    <property type="match status" value="1"/>
</dbReference>
<evidence type="ECO:0000256" key="1">
    <source>
        <dbReference type="ARBA" id="ARBA00004141"/>
    </source>
</evidence>
<dbReference type="InterPro" id="IPR020846">
    <property type="entry name" value="MFS_dom"/>
</dbReference>
<accession>A0ABP0DL99</accession>
<feature type="transmembrane region" description="Helical" evidence="6">
    <location>
        <begin position="306"/>
        <end position="325"/>
    </location>
</feature>
<evidence type="ECO:0000256" key="4">
    <source>
        <dbReference type="ARBA" id="ARBA00023136"/>
    </source>
</evidence>
<evidence type="ECO:0000259" key="7">
    <source>
        <dbReference type="PROSITE" id="PS50850"/>
    </source>
</evidence>
<protein>
    <recommendedName>
        <fullName evidence="7">Major facilitator superfamily (MFS) profile domain-containing protein</fullName>
    </recommendedName>
</protein>
<feature type="transmembrane region" description="Helical" evidence="6">
    <location>
        <begin position="282"/>
        <end position="300"/>
    </location>
</feature>
<dbReference type="PANTHER" id="PTHR23501:SF6">
    <property type="entry name" value="MULTIDRUG TRANSPORTER, PUTATIVE (AFU_ORTHOLOGUE AFUA_3G14560)-RELATED"/>
    <property type="match status" value="1"/>
</dbReference>
<dbReference type="Gene3D" id="1.20.1250.20">
    <property type="entry name" value="MFS general substrate transporter like domains"/>
    <property type="match status" value="2"/>
</dbReference>
<feature type="transmembrane region" description="Helical" evidence="6">
    <location>
        <begin position="477"/>
        <end position="503"/>
    </location>
</feature>
<feature type="region of interest" description="Disordered" evidence="5">
    <location>
        <begin position="590"/>
        <end position="610"/>
    </location>
</feature>
<evidence type="ECO:0000256" key="2">
    <source>
        <dbReference type="ARBA" id="ARBA00022692"/>
    </source>
</evidence>
<feature type="compositionally biased region" description="Polar residues" evidence="5">
    <location>
        <begin position="1"/>
        <end position="12"/>
    </location>
</feature>
<feature type="transmembrane region" description="Helical" evidence="6">
    <location>
        <begin position="140"/>
        <end position="159"/>
    </location>
</feature>
<reference evidence="8 9" key="1">
    <citation type="submission" date="2024-01" db="EMBL/GenBank/DDBJ databases">
        <authorList>
            <person name="Allen C."/>
            <person name="Tagirdzhanova G."/>
        </authorList>
    </citation>
    <scope>NUCLEOTIDE SEQUENCE [LARGE SCALE GENOMIC DNA]</scope>
    <source>
        <strain evidence="8 9">CBS 119000</strain>
    </source>
</reference>
<gene>
    <name evidence="8" type="ORF">SEPCBS119000_002768</name>
</gene>
<evidence type="ECO:0000313" key="9">
    <source>
        <dbReference type="Proteomes" id="UP001642502"/>
    </source>
</evidence>
<dbReference type="InterPro" id="IPR011701">
    <property type="entry name" value="MFS"/>
</dbReference>
<organism evidence="8 9">
    <name type="scientific">Sporothrix epigloea</name>
    <dbReference type="NCBI Taxonomy" id="1892477"/>
    <lineage>
        <taxon>Eukaryota</taxon>
        <taxon>Fungi</taxon>
        <taxon>Dikarya</taxon>
        <taxon>Ascomycota</taxon>
        <taxon>Pezizomycotina</taxon>
        <taxon>Sordariomycetes</taxon>
        <taxon>Sordariomycetidae</taxon>
        <taxon>Ophiostomatales</taxon>
        <taxon>Ophiostomataceae</taxon>
        <taxon>Sporothrix</taxon>
    </lineage>
</organism>
<feature type="domain" description="Major facilitator superfamily (MFS) profile" evidence="7">
    <location>
        <begin position="75"/>
        <end position="593"/>
    </location>
</feature>
<dbReference type="SUPFAM" id="SSF103473">
    <property type="entry name" value="MFS general substrate transporter"/>
    <property type="match status" value="1"/>
</dbReference>
<keyword evidence="2 6" id="KW-0812">Transmembrane</keyword>
<dbReference type="PANTHER" id="PTHR23501">
    <property type="entry name" value="MAJOR FACILITATOR SUPERFAMILY"/>
    <property type="match status" value="1"/>
</dbReference>
<dbReference type="InterPro" id="IPR036259">
    <property type="entry name" value="MFS_trans_sf"/>
</dbReference>
<proteinExistence type="predicted"/>
<feature type="transmembrane region" description="Helical" evidence="6">
    <location>
        <begin position="443"/>
        <end position="465"/>
    </location>
</feature>
<name>A0ABP0DL99_9PEZI</name>
<comment type="caution">
    <text evidence="8">The sequence shown here is derived from an EMBL/GenBank/DDBJ whole genome shotgun (WGS) entry which is preliminary data.</text>
</comment>
<evidence type="ECO:0000256" key="6">
    <source>
        <dbReference type="SAM" id="Phobius"/>
    </source>
</evidence>
<keyword evidence="9" id="KW-1185">Reference proteome</keyword>
<feature type="transmembrane region" description="Helical" evidence="6">
    <location>
        <begin position="570"/>
        <end position="590"/>
    </location>
</feature>
<evidence type="ECO:0000256" key="3">
    <source>
        <dbReference type="ARBA" id="ARBA00022989"/>
    </source>
</evidence>
<feature type="transmembrane region" description="Helical" evidence="6">
    <location>
        <begin position="110"/>
        <end position="128"/>
    </location>
</feature>
<evidence type="ECO:0000313" key="8">
    <source>
        <dbReference type="EMBL" id="CAK7267865.1"/>
    </source>
</evidence>
<comment type="subcellular location">
    <subcellularLocation>
        <location evidence="1">Membrane</location>
        <topology evidence="1">Multi-pass membrane protein</topology>
    </subcellularLocation>
</comment>
<feature type="transmembrane region" description="Helical" evidence="6">
    <location>
        <begin position="410"/>
        <end position="431"/>
    </location>
</feature>
<dbReference type="EMBL" id="CAWUON010000031">
    <property type="protein sequence ID" value="CAK7267865.1"/>
    <property type="molecule type" value="Genomic_DNA"/>
</dbReference>
<feature type="transmembrane region" description="Helical" evidence="6">
    <location>
        <begin position="72"/>
        <end position="90"/>
    </location>
</feature>
<evidence type="ECO:0000256" key="5">
    <source>
        <dbReference type="SAM" id="MobiDB-lite"/>
    </source>
</evidence>
<feature type="region of interest" description="Disordered" evidence="5">
    <location>
        <begin position="1"/>
        <end position="62"/>
    </location>
</feature>
<feature type="transmembrane region" description="Helical" evidence="6">
    <location>
        <begin position="165"/>
        <end position="186"/>
    </location>
</feature>
<dbReference type="Proteomes" id="UP001642502">
    <property type="component" value="Unassembled WGS sequence"/>
</dbReference>
<keyword evidence="4 6" id="KW-0472">Membrane</keyword>
<sequence>MAPSRSGRQATSEVDPLLTPAQRSLKAGNYTDAPSSSSITGAPASAGTSSPTRRLSSASDATSTQTISTRRACIVAFSMWVLIFLQASNMSGMGMAQSVIAADLEAYEHAMWFTSTYLIASASFAPIVGRLATIFPASHLTAASGLCFATGTVITSQAPNLITFLIGRVIVGLGGAGTMTLSLIVVLQFTSKRRRGLLIGLVNAGFTFGMSMGAVLYGALLPALGWRTLFLVQAPVAMLSGLSLLLSMPHLDMHDGSGHENGTKLSDGKEPSVWQKLARIDYLGAALLTLFIVLFLYGMSGTVRPLPILISGVVLLLFLATEAWYVPHVTGGVPIVPYEVLRSRGVLLSCFAQLGVMAARWTVLYYAPIYALAVCGYPAALAGSALIPTNFGFGVGGLVVGWLHVRRSGAFWLPSVVSVFFFACSLALVGLLSRAHESAHGPVAFVVALFVNGFCTGAFLNYTLAHVLHLTRPSTHFIITSLLATFRGFSGSFGTSIGGGFFMRRLAAELASSFERLDGGSLSSEHRILVTRLVGSPALVFGSDSQGNPALSDVERKVAVTSYEAALGNLFHWAAVIALVVIVVQAGTGWSAPKSSPDAGTAGGGAVFEDEEDEEEILEAIAEHNATMEA</sequence>
<feature type="transmembrane region" description="Helical" evidence="6">
    <location>
        <begin position="379"/>
        <end position="403"/>
    </location>
</feature>
<feature type="transmembrane region" description="Helical" evidence="6">
    <location>
        <begin position="198"/>
        <end position="220"/>
    </location>
</feature>